<reference evidence="2 3" key="1">
    <citation type="submission" date="2017-03" db="EMBL/GenBank/DDBJ databases">
        <title>WGS assembly of Porphyra umbilicalis.</title>
        <authorList>
            <person name="Brawley S.H."/>
            <person name="Blouin N.A."/>
            <person name="Ficko-Blean E."/>
            <person name="Wheeler G.L."/>
            <person name="Lohr M."/>
            <person name="Goodson H.V."/>
            <person name="Jenkins J.W."/>
            <person name="Blaby-Haas C.E."/>
            <person name="Helliwell K.E."/>
            <person name="Chan C."/>
            <person name="Marriage T."/>
            <person name="Bhattacharya D."/>
            <person name="Klein A.S."/>
            <person name="Badis Y."/>
            <person name="Brodie J."/>
            <person name="Cao Y."/>
            <person name="Collen J."/>
            <person name="Dittami S.M."/>
            <person name="Gachon C.M."/>
            <person name="Green B.R."/>
            <person name="Karpowicz S."/>
            <person name="Kim J.W."/>
            <person name="Kudahl U."/>
            <person name="Lin S."/>
            <person name="Michel G."/>
            <person name="Mittag M."/>
            <person name="Olson B.J."/>
            <person name="Pangilinan J."/>
            <person name="Peng Y."/>
            <person name="Qiu H."/>
            <person name="Shu S."/>
            <person name="Singer J.T."/>
            <person name="Smith A.G."/>
            <person name="Sprecher B.N."/>
            <person name="Wagner V."/>
            <person name="Wang W."/>
            <person name="Wang Z.-Y."/>
            <person name="Yan J."/>
            <person name="Yarish C."/>
            <person name="Zoeuner-Riek S."/>
            <person name="Zhuang Y."/>
            <person name="Zou Y."/>
            <person name="Lindquist E.A."/>
            <person name="Grimwood J."/>
            <person name="Barry K."/>
            <person name="Rokhsar D.S."/>
            <person name="Schmutz J."/>
            <person name="Stiller J.W."/>
            <person name="Grossman A.R."/>
            <person name="Prochnik S.E."/>
        </authorList>
    </citation>
    <scope>NUCLEOTIDE SEQUENCE [LARGE SCALE GENOMIC DNA]</scope>
    <source>
        <strain evidence="2">4086291</strain>
    </source>
</reference>
<evidence type="ECO:0000313" key="2">
    <source>
        <dbReference type="EMBL" id="OSX68363.1"/>
    </source>
</evidence>
<gene>
    <name evidence="2" type="ORF">BU14_2936s0002</name>
</gene>
<dbReference type="Proteomes" id="UP000218209">
    <property type="component" value="Unassembled WGS sequence"/>
</dbReference>
<organism evidence="2 3">
    <name type="scientific">Porphyra umbilicalis</name>
    <name type="common">Purple laver</name>
    <name type="synonym">Red alga</name>
    <dbReference type="NCBI Taxonomy" id="2786"/>
    <lineage>
        <taxon>Eukaryota</taxon>
        <taxon>Rhodophyta</taxon>
        <taxon>Bangiophyceae</taxon>
        <taxon>Bangiales</taxon>
        <taxon>Bangiaceae</taxon>
        <taxon>Porphyra</taxon>
    </lineage>
</organism>
<evidence type="ECO:0000313" key="3">
    <source>
        <dbReference type="Proteomes" id="UP000218209"/>
    </source>
</evidence>
<name>A0A1X6NJ39_PORUM</name>
<dbReference type="AlphaFoldDB" id="A0A1X6NJ39"/>
<sequence>MKRAFLQSADEAPPFLVHASPPSRPTSTVIRAPVLRNERLTATPPTLHPCSCTSAVHRITRLATHNRA</sequence>
<dbReference type="EMBL" id="KV920664">
    <property type="protein sequence ID" value="OSX68363.1"/>
    <property type="molecule type" value="Genomic_DNA"/>
</dbReference>
<proteinExistence type="predicted"/>
<feature type="region of interest" description="Disordered" evidence="1">
    <location>
        <begin position="1"/>
        <end position="27"/>
    </location>
</feature>
<keyword evidence="3" id="KW-1185">Reference proteome</keyword>
<accession>A0A1X6NJ39</accession>
<protein>
    <submittedName>
        <fullName evidence="2">Uncharacterized protein</fullName>
    </submittedName>
</protein>
<evidence type="ECO:0000256" key="1">
    <source>
        <dbReference type="SAM" id="MobiDB-lite"/>
    </source>
</evidence>